<proteinExistence type="predicted"/>
<keyword evidence="1 3" id="KW-0378">Hydrolase</keyword>
<reference evidence="3 4" key="1">
    <citation type="submission" date="2018-08" db="EMBL/GenBank/DDBJ databases">
        <title>A genome reference for cultivated species of the human gut microbiota.</title>
        <authorList>
            <person name="Zou Y."/>
            <person name="Xue W."/>
            <person name="Luo G."/>
        </authorList>
    </citation>
    <scope>NUCLEOTIDE SEQUENCE [LARGE SCALE GENOMIC DNA]</scope>
    <source>
        <strain evidence="3 4">TM09-12</strain>
    </source>
</reference>
<comment type="caution">
    <text evidence="3">The sequence shown here is derived from an EMBL/GenBank/DDBJ whole genome shotgun (WGS) entry which is preliminary data.</text>
</comment>
<dbReference type="GO" id="GO:0016811">
    <property type="term" value="F:hydrolase activity, acting on carbon-nitrogen (but not peptide) bonds, in linear amides"/>
    <property type="evidence" value="ECO:0007669"/>
    <property type="project" value="TreeGrafter"/>
</dbReference>
<dbReference type="InterPro" id="IPR050345">
    <property type="entry name" value="Aliph_Amidase/BUP"/>
</dbReference>
<dbReference type="SUPFAM" id="SSF56317">
    <property type="entry name" value="Carbon-nitrogen hydrolase"/>
    <property type="match status" value="1"/>
</dbReference>
<feature type="domain" description="CN hydrolase" evidence="2">
    <location>
        <begin position="18"/>
        <end position="254"/>
    </location>
</feature>
<protein>
    <submittedName>
        <fullName evidence="3">Carbon-nitrogen hydrolase family protein</fullName>
    </submittedName>
</protein>
<evidence type="ECO:0000313" key="3">
    <source>
        <dbReference type="EMBL" id="RGJ08275.1"/>
    </source>
</evidence>
<dbReference type="Gene3D" id="3.60.110.10">
    <property type="entry name" value="Carbon-nitrogen hydrolase"/>
    <property type="match status" value="1"/>
</dbReference>
<dbReference type="EMBL" id="QSON01000001">
    <property type="protein sequence ID" value="RGJ08275.1"/>
    <property type="molecule type" value="Genomic_DNA"/>
</dbReference>
<dbReference type="InterPro" id="IPR003010">
    <property type="entry name" value="C-N_Hydrolase"/>
</dbReference>
<dbReference type="InterPro" id="IPR036526">
    <property type="entry name" value="C-N_Hydrolase_sf"/>
</dbReference>
<evidence type="ECO:0000256" key="1">
    <source>
        <dbReference type="ARBA" id="ARBA00022801"/>
    </source>
</evidence>
<dbReference type="PANTHER" id="PTHR43674">
    <property type="entry name" value="NITRILASE C965.09-RELATED"/>
    <property type="match status" value="1"/>
</dbReference>
<gene>
    <name evidence="3" type="ORF">DXD79_02430</name>
</gene>
<dbReference type="Proteomes" id="UP000263014">
    <property type="component" value="Unassembled WGS sequence"/>
</dbReference>
<dbReference type="Pfam" id="PF00795">
    <property type="entry name" value="CN_hydrolase"/>
    <property type="match status" value="1"/>
</dbReference>
<organism evidence="3 4">
    <name type="scientific">Hungatella hathewayi</name>
    <dbReference type="NCBI Taxonomy" id="154046"/>
    <lineage>
        <taxon>Bacteria</taxon>
        <taxon>Bacillati</taxon>
        <taxon>Bacillota</taxon>
        <taxon>Clostridia</taxon>
        <taxon>Lachnospirales</taxon>
        <taxon>Lachnospiraceae</taxon>
        <taxon>Hungatella</taxon>
    </lineage>
</organism>
<accession>A0A374PE12</accession>
<evidence type="ECO:0000313" key="4">
    <source>
        <dbReference type="Proteomes" id="UP000263014"/>
    </source>
</evidence>
<sequence>MYMTRKSTKPNLRRNLDLRIGAYQFAVGSNITDNFHAVCRGVEEAVRQNIRLLVFPECALTGYPPRDIKSAADVNFEELNVAYQEIKKMSEKYDMYILVGTITKEQNKYYNSARLISPGKTTENYHKRALWGWDKDNFTIGNKEGIFAIDGIKIGVRICFEVRYPEYFRELYRENTVLNIILFYDVADSDDIERYALIKSHIRTRAVENVTYTMSVNSIRPYQTAPTGIFDKSGRTINELKRNKENLLIYNFDNIADDFGEKGRRSISDVLTEK</sequence>
<dbReference type="PROSITE" id="PS50263">
    <property type="entry name" value="CN_HYDROLASE"/>
    <property type="match status" value="1"/>
</dbReference>
<dbReference type="PANTHER" id="PTHR43674:SF16">
    <property type="entry name" value="CARBON-NITROGEN FAMILY, PUTATIVE (AFU_ORTHOLOGUE AFUA_5G02350)-RELATED"/>
    <property type="match status" value="1"/>
</dbReference>
<dbReference type="CDD" id="cd07197">
    <property type="entry name" value="nitrilase"/>
    <property type="match status" value="1"/>
</dbReference>
<evidence type="ECO:0000259" key="2">
    <source>
        <dbReference type="PROSITE" id="PS50263"/>
    </source>
</evidence>
<dbReference type="AlphaFoldDB" id="A0A374PE12"/>
<name>A0A374PE12_9FIRM</name>